<dbReference type="PROSITE" id="PS50192">
    <property type="entry name" value="T_SNARE"/>
    <property type="match status" value="1"/>
</dbReference>
<proteinExistence type="predicted"/>
<dbReference type="OrthoDB" id="2103920at2759"/>
<feature type="non-terminal residue" evidence="4">
    <location>
        <position position="1"/>
    </location>
</feature>
<feature type="region of interest" description="Disordered" evidence="1">
    <location>
        <begin position="34"/>
        <end position="53"/>
    </location>
</feature>
<evidence type="ECO:0000313" key="4">
    <source>
        <dbReference type="EMBL" id="ORY50043.1"/>
    </source>
</evidence>
<dbReference type="Gene3D" id="1.20.5.110">
    <property type="match status" value="1"/>
</dbReference>
<gene>
    <name evidence="4" type="ORF">BCR33DRAFT_713622</name>
</gene>
<dbReference type="Proteomes" id="UP000193642">
    <property type="component" value="Unassembled WGS sequence"/>
</dbReference>
<keyword evidence="5" id="KW-1185">Reference proteome</keyword>
<organism evidence="4 5">
    <name type="scientific">Rhizoclosmatium globosum</name>
    <dbReference type="NCBI Taxonomy" id="329046"/>
    <lineage>
        <taxon>Eukaryota</taxon>
        <taxon>Fungi</taxon>
        <taxon>Fungi incertae sedis</taxon>
        <taxon>Chytridiomycota</taxon>
        <taxon>Chytridiomycota incertae sedis</taxon>
        <taxon>Chytridiomycetes</taxon>
        <taxon>Chytridiales</taxon>
        <taxon>Chytriomycetaceae</taxon>
        <taxon>Rhizoclosmatium</taxon>
    </lineage>
</organism>
<dbReference type="SUPFAM" id="SSF58038">
    <property type="entry name" value="SNARE fusion complex"/>
    <property type="match status" value="1"/>
</dbReference>
<accession>A0A1Y2CST9</accession>
<dbReference type="AlphaFoldDB" id="A0A1Y2CST9"/>
<feature type="compositionally biased region" description="Polar residues" evidence="1">
    <location>
        <begin position="1"/>
        <end position="16"/>
    </location>
</feature>
<evidence type="ECO:0000313" key="5">
    <source>
        <dbReference type="Proteomes" id="UP000193642"/>
    </source>
</evidence>
<dbReference type="InterPro" id="IPR000727">
    <property type="entry name" value="T_SNARE_dom"/>
</dbReference>
<reference evidence="4 5" key="1">
    <citation type="submission" date="2016-07" db="EMBL/GenBank/DDBJ databases">
        <title>Pervasive Adenine N6-methylation of Active Genes in Fungi.</title>
        <authorList>
            <consortium name="DOE Joint Genome Institute"/>
            <person name="Mondo S.J."/>
            <person name="Dannebaum R.O."/>
            <person name="Kuo R.C."/>
            <person name="Labutti K."/>
            <person name="Haridas S."/>
            <person name="Kuo A."/>
            <person name="Salamov A."/>
            <person name="Ahrendt S.R."/>
            <person name="Lipzen A."/>
            <person name="Sullivan W."/>
            <person name="Andreopoulos W.B."/>
            <person name="Clum A."/>
            <person name="Lindquist E."/>
            <person name="Daum C."/>
            <person name="Ramamoorthy G.K."/>
            <person name="Gryganskyi A."/>
            <person name="Culley D."/>
            <person name="Magnuson J.K."/>
            <person name="James T.Y."/>
            <person name="O'Malley M.A."/>
            <person name="Stajich J.E."/>
            <person name="Spatafora J.W."/>
            <person name="Visel A."/>
            <person name="Grigoriev I.V."/>
        </authorList>
    </citation>
    <scope>NUCLEOTIDE SEQUENCE [LARGE SCALE GENOMIC DNA]</scope>
    <source>
        <strain evidence="4 5">JEL800</strain>
    </source>
</reference>
<evidence type="ECO:0000259" key="3">
    <source>
        <dbReference type="PROSITE" id="PS50192"/>
    </source>
</evidence>
<feature type="region of interest" description="Disordered" evidence="1">
    <location>
        <begin position="1"/>
        <end position="28"/>
    </location>
</feature>
<comment type="caution">
    <text evidence="4">The sequence shown here is derived from an EMBL/GenBank/DDBJ whole genome shotgun (WGS) entry which is preliminary data.</text>
</comment>
<evidence type="ECO:0000256" key="2">
    <source>
        <dbReference type="SAM" id="Phobius"/>
    </source>
</evidence>
<keyword evidence="2" id="KW-0472">Membrane</keyword>
<name>A0A1Y2CST9_9FUNG</name>
<feature type="transmembrane region" description="Helical" evidence="2">
    <location>
        <begin position="262"/>
        <end position="283"/>
    </location>
</feature>
<dbReference type="EMBL" id="MCGO01000008">
    <property type="protein sequence ID" value="ORY50043.1"/>
    <property type="molecule type" value="Genomic_DNA"/>
</dbReference>
<keyword evidence="2" id="KW-0812">Transmembrane</keyword>
<protein>
    <recommendedName>
        <fullName evidence="3">t-SNARE coiled-coil homology domain-containing protein</fullName>
    </recommendedName>
</protein>
<sequence length="292" mass="33178">YQPTSESTEASPQSIDVTPPTPFKNQNQTIKRYISKKAKRSSSSTLYEDDGPDKICPAMESNSQTYLPPDDPTDILCTRIDNLQTSLHSLQIQLTLDVFRDALRTVKREILALGVGVEGCGQMVQFQKCKMAKEVARLSDEFRGVVEGCPSWGCEWITSDKSFQTSSGIRVDEANTTLERLVQSRDELDLELDREREWKKLEDGMTELVDLFGEMRCIVEIQDHQFTTICTSLESTETNMKTAVIEITKATEQRHRSRRTCWIWWGIFATVLSLGIVAVVIYFKVSQGEIKM</sequence>
<keyword evidence="2" id="KW-1133">Transmembrane helix</keyword>
<feature type="domain" description="T-SNARE coiled-coil homology" evidence="3">
    <location>
        <begin position="188"/>
        <end position="250"/>
    </location>
</feature>
<evidence type="ECO:0000256" key="1">
    <source>
        <dbReference type="SAM" id="MobiDB-lite"/>
    </source>
</evidence>